<evidence type="ECO:0000313" key="3">
    <source>
        <dbReference type="Proteomes" id="UP000682811"/>
    </source>
</evidence>
<keyword evidence="3" id="KW-1185">Reference proteome</keyword>
<evidence type="ECO:0000313" key="2">
    <source>
        <dbReference type="EMBL" id="GIO48503.1"/>
    </source>
</evidence>
<dbReference type="InterPro" id="IPR001932">
    <property type="entry name" value="PPM-type_phosphatase-like_dom"/>
</dbReference>
<dbReference type="InterPro" id="IPR036457">
    <property type="entry name" value="PPM-type-like_dom_sf"/>
</dbReference>
<name>A0A919YF41_9BACL</name>
<dbReference type="Gene3D" id="3.60.40.10">
    <property type="entry name" value="PPM-type phosphatase domain"/>
    <property type="match status" value="1"/>
</dbReference>
<dbReference type="Proteomes" id="UP000682811">
    <property type="component" value="Unassembled WGS sequence"/>
</dbReference>
<dbReference type="SUPFAM" id="SSF81606">
    <property type="entry name" value="PP2C-like"/>
    <property type="match status" value="1"/>
</dbReference>
<reference evidence="2 3" key="1">
    <citation type="submission" date="2021-03" db="EMBL/GenBank/DDBJ databases">
        <title>Antimicrobial resistance genes in bacteria isolated from Japanese honey, and their potential for conferring macrolide and lincosamide resistance in the American foulbrood pathogen Paenibacillus larvae.</title>
        <authorList>
            <person name="Okamoto M."/>
            <person name="Kumagai M."/>
            <person name="Kanamori H."/>
            <person name="Takamatsu D."/>
        </authorList>
    </citation>
    <scope>NUCLEOTIDE SEQUENCE [LARGE SCALE GENOMIC DNA]</scope>
    <source>
        <strain evidence="2 3">J34TS1</strain>
    </source>
</reference>
<evidence type="ECO:0000259" key="1">
    <source>
        <dbReference type="Pfam" id="PF13672"/>
    </source>
</evidence>
<accession>A0A919YF41</accession>
<dbReference type="AlphaFoldDB" id="A0A919YF41"/>
<proteinExistence type="predicted"/>
<gene>
    <name evidence="2" type="ORF">J34TS1_32680</name>
</gene>
<sequence length="287" mass="32538">MNIHHISIQGAGEWNEDAVILRSDGGFYGVIDGATSLVPFRSVHGETGGRLASQIIKDYFKQIPGDDRRDLETLAKEANKRLGEAMRAEGIRMDRKSELWTAAMAVVRVKEHHIEYVQAGDCMIMALYQDGSIRTITRDHVAHIGEESMAVWKKGIDSGIRSKEALRGMVLPHLLENREKMNTRGGYSVLNGLPDADRYLEYGKINRIRLSGLLLVTDGLFYPEAWPQPEAENDNLRPDEELLRRVASEGLERYAKRLLALEEDDPECIRYPRLKMSDDKTGIWITF</sequence>
<dbReference type="RefSeq" id="WP_212979149.1">
    <property type="nucleotide sequence ID" value="NZ_AP025343.1"/>
</dbReference>
<dbReference type="Pfam" id="PF13672">
    <property type="entry name" value="PP2C_2"/>
    <property type="match status" value="1"/>
</dbReference>
<feature type="domain" description="PPM-type phosphatase" evidence="1">
    <location>
        <begin position="11"/>
        <end position="234"/>
    </location>
</feature>
<organism evidence="2 3">
    <name type="scientific">Paenibacillus azoreducens</name>
    <dbReference type="NCBI Taxonomy" id="116718"/>
    <lineage>
        <taxon>Bacteria</taxon>
        <taxon>Bacillati</taxon>
        <taxon>Bacillota</taxon>
        <taxon>Bacilli</taxon>
        <taxon>Bacillales</taxon>
        <taxon>Paenibacillaceae</taxon>
        <taxon>Paenibacillus</taxon>
    </lineage>
</organism>
<comment type="caution">
    <text evidence="2">The sequence shown here is derived from an EMBL/GenBank/DDBJ whole genome shotgun (WGS) entry which is preliminary data.</text>
</comment>
<dbReference type="EMBL" id="BORT01000014">
    <property type="protein sequence ID" value="GIO48503.1"/>
    <property type="molecule type" value="Genomic_DNA"/>
</dbReference>
<protein>
    <recommendedName>
        <fullName evidence="1">PPM-type phosphatase domain-containing protein</fullName>
    </recommendedName>
</protein>